<organism evidence="1 2">
    <name type="scientific">Sphaeroforma arctica JP610</name>
    <dbReference type="NCBI Taxonomy" id="667725"/>
    <lineage>
        <taxon>Eukaryota</taxon>
        <taxon>Ichthyosporea</taxon>
        <taxon>Ichthyophonida</taxon>
        <taxon>Sphaeroforma</taxon>
    </lineage>
</organism>
<reference evidence="1 2" key="1">
    <citation type="submission" date="2011-02" db="EMBL/GenBank/DDBJ databases">
        <title>The Genome Sequence of Sphaeroforma arctica JP610.</title>
        <authorList>
            <consortium name="The Broad Institute Genome Sequencing Platform"/>
            <person name="Russ C."/>
            <person name="Cuomo C."/>
            <person name="Young S.K."/>
            <person name="Zeng Q."/>
            <person name="Gargeya S."/>
            <person name="Alvarado L."/>
            <person name="Berlin A."/>
            <person name="Chapman S.B."/>
            <person name="Chen Z."/>
            <person name="Freedman E."/>
            <person name="Gellesch M."/>
            <person name="Goldberg J."/>
            <person name="Griggs A."/>
            <person name="Gujja S."/>
            <person name="Heilman E."/>
            <person name="Heiman D."/>
            <person name="Howarth C."/>
            <person name="Mehta T."/>
            <person name="Neiman D."/>
            <person name="Pearson M."/>
            <person name="Roberts A."/>
            <person name="Saif S."/>
            <person name="Shea T."/>
            <person name="Shenoy N."/>
            <person name="Sisk P."/>
            <person name="Stolte C."/>
            <person name="Sykes S."/>
            <person name="White J."/>
            <person name="Yandava C."/>
            <person name="Burger G."/>
            <person name="Gray M.W."/>
            <person name="Holland P.W.H."/>
            <person name="King N."/>
            <person name="Lang F.B.F."/>
            <person name="Roger A.J."/>
            <person name="Ruiz-Trillo I."/>
            <person name="Haas B."/>
            <person name="Nusbaum C."/>
            <person name="Birren B."/>
        </authorList>
    </citation>
    <scope>NUCLEOTIDE SEQUENCE [LARGE SCALE GENOMIC DNA]</scope>
    <source>
        <strain evidence="1 2">JP610</strain>
    </source>
</reference>
<evidence type="ECO:0000313" key="2">
    <source>
        <dbReference type="Proteomes" id="UP000054560"/>
    </source>
</evidence>
<protein>
    <submittedName>
        <fullName evidence="1">Uncharacterized protein</fullName>
    </submittedName>
</protein>
<dbReference type="RefSeq" id="XP_014154833.1">
    <property type="nucleotide sequence ID" value="XM_014299358.1"/>
</dbReference>
<sequence>MDLAGLDRTNLVIRRTGPVLRTLLYTSSQAIFTGRRKRSISTFLKIWNPYKFVSKEYNNLATDAARIDHFLKFLDSPIQLAVIAKLGSDITVEAVIQYLIANYGISAHLTLRETSLELLEERHDQGKGVLVSAAEGISVQQSFQISELEATPVLVDHRLAALTVLKHLNFDDRTEQDRDRLQKRMRANDGVWNKDLAQLAAGLMELRLAMSSLVSAAYSGVQKETFLTTIDDYGPMKLATDVGKQVTALSRQQHGERRDGRDRDNRSVSVLSCGSYVSARGRSHSRDRD</sequence>
<gene>
    <name evidence="1" type="ORF">SARC_06719</name>
</gene>
<dbReference type="AlphaFoldDB" id="A0A0L0FWI8"/>
<dbReference type="Proteomes" id="UP000054560">
    <property type="component" value="Unassembled WGS sequence"/>
</dbReference>
<dbReference type="EMBL" id="KQ242088">
    <property type="protein sequence ID" value="KNC80931.1"/>
    <property type="molecule type" value="Genomic_DNA"/>
</dbReference>
<proteinExistence type="predicted"/>
<accession>A0A0L0FWI8</accession>
<keyword evidence="2" id="KW-1185">Reference proteome</keyword>
<dbReference type="GeneID" id="25907223"/>
<evidence type="ECO:0000313" key="1">
    <source>
        <dbReference type="EMBL" id="KNC80931.1"/>
    </source>
</evidence>
<name>A0A0L0FWI8_9EUKA</name>